<dbReference type="GO" id="GO:0006886">
    <property type="term" value="P:intracellular protein transport"/>
    <property type="evidence" value="ECO:0007669"/>
    <property type="project" value="InterPro"/>
</dbReference>
<evidence type="ECO:0000256" key="1">
    <source>
        <dbReference type="ARBA" id="ARBA00004395"/>
    </source>
</evidence>
<dbReference type="GO" id="GO:0007030">
    <property type="term" value="P:Golgi organization"/>
    <property type="evidence" value="ECO:0007669"/>
    <property type="project" value="TreeGrafter"/>
</dbReference>
<evidence type="ECO:0000256" key="8">
    <source>
        <dbReference type="ARBA" id="ARBA00031345"/>
    </source>
</evidence>
<feature type="compositionally biased region" description="Acidic residues" evidence="9">
    <location>
        <begin position="146"/>
        <end position="156"/>
    </location>
</feature>
<dbReference type="Proteomes" id="UP000784294">
    <property type="component" value="Unassembled WGS sequence"/>
</dbReference>
<dbReference type="GO" id="GO:0006890">
    <property type="term" value="P:retrograde vesicle-mediated transport, Golgi to endoplasmic reticulum"/>
    <property type="evidence" value="ECO:0007669"/>
    <property type="project" value="TreeGrafter"/>
</dbReference>
<accession>A0A3S4ZMY4</accession>
<keyword evidence="5" id="KW-0653">Protein transport</keyword>
<evidence type="ECO:0000256" key="3">
    <source>
        <dbReference type="ARBA" id="ARBA00020984"/>
    </source>
</evidence>
<dbReference type="AlphaFoldDB" id="A0A3S4ZMY4"/>
<sequence>MGSSTLTQVDRENHNTLQTLIEMDRIRRRAQLTSVALQETDRWSLNVHIFESIFKYEDVNQSALSETPDYEDRIQLLTNFQDKLESLVAPKLLQALETSAALQEGEEDLITPKSSLRSLTRLRQHVGGDISNQINCDSKTEGPKDDNEEDQDEEQDGVDRRDVEELDKYGFVLGSSSKPHHLISVLSRIGRRQAAEKYYLAWLKDHISSCWKAQVAQIPGLSRSESPSKKISFLVGDCEIESASGQEVFIYADFLDCVQRLFVRQIIFIPQTKLASELFVDDSPSACLNSDEKDKQHFDHHQLLPSTYSIFSGEPGLSLPSLPVESTETSSSQPHPAQPILLGFTTGLTSLGETEDSPLRQFVKILLDDSSHRSAWDRLDSLASMLKTGSILAFGIWIYSS</sequence>
<organism evidence="10 11">
    <name type="scientific">Protopolystoma xenopodis</name>
    <dbReference type="NCBI Taxonomy" id="117903"/>
    <lineage>
        <taxon>Eukaryota</taxon>
        <taxon>Metazoa</taxon>
        <taxon>Spiralia</taxon>
        <taxon>Lophotrochozoa</taxon>
        <taxon>Platyhelminthes</taxon>
        <taxon>Monogenea</taxon>
        <taxon>Polyopisthocotylea</taxon>
        <taxon>Polystomatidea</taxon>
        <taxon>Polystomatidae</taxon>
        <taxon>Protopolystoma</taxon>
    </lineage>
</organism>
<evidence type="ECO:0000256" key="7">
    <source>
        <dbReference type="ARBA" id="ARBA00023136"/>
    </source>
</evidence>
<proteinExistence type="inferred from homology"/>
<keyword evidence="4" id="KW-0813">Transport</keyword>
<dbReference type="GO" id="GO:0000139">
    <property type="term" value="C:Golgi membrane"/>
    <property type="evidence" value="ECO:0007669"/>
    <property type="project" value="UniProtKB-SubCell"/>
</dbReference>
<evidence type="ECO:0000313" key="10">
    <source>
        <dbReference type="EMBL" id="VEL07428.1"/>
    </source>
</evidence>
<comment type="similarity">
    <text evidence="2">Belongs to the COG7 family.</text>
</comment>
<dbReference type="PANTHER" id="PTHR21443">
    <property type="entry name" value="CONSERVED OLIGOMERIC GOLGI COMPLEX COMPONENT 7"/>
    <property type="match status" value="1"/>
</dbReference>
<dbReference type="Pfam" id="PF10191">
    <property type="entry name" value="COG7"/>
    <property type="match status" value="1"/>
</dbReference>
<keyword evidence="6" id="KW-0333">Golgi apparatus</keyword>
<keyword evidence="7" id="KW-0472">Membrane</keyword>
<evidence type="ECO:0000313" key="11">
    <source>
        <dbReference type="Proteomes" id="UP000784294"/>
    </source>
</evidence>
<dbReference type="EMBL" id="CAAALY010001708">
    <property type="protein sequence ID" value="VEL07428.1"/>
    <property type="molecule type" value="Genomic_DNA"/>
</dbReference>
<dbReference type="OrthoDB" id="245173at2759"/>
<dbReference type="PANTHER" id="PTHR21443:SF0">
    <property type="entry name" value="CONSERVED OLIGOMERIC GOLGI COMPLEX SUBUNIT 7"/>
    <property type="match status" value="1"/>
</dbReference>
<evidence type="ECO:0000256" key="4">
    <source>
        <dbReference type="ARBA" id="ARBA00022448"/>
    </source>
</evidence>
<protein>
    <recommendedName>
        <fullName evidence="3">Conserved oligomeric Golgi complex subunit 7</fullName>
    </recommendedName>
    <alternativeName>
        <fullName evidence="8">Component of oligomeric Golgi complex 7</fullName>
    </alternativeName>
</protein>
<gene>
    <name evidence="10" type="ORF">PXEA_LOCUS868</name>
</gene>
<evidence type="ECO:0000256" key="6">
    <source>
        <dbReference type="ARBA" id="ARBA00023034"/>
    </source>
</evidence>
<dbReference type="InterPro" id="IPR019335">
    <property type="entry name" value="COG7"/>
</dbReference>
<evidence type="ECO:0000256" key="9">
    <source>
        <dbReference type="SAM" id="MobiDB-lite"/>
    </source>
</evidence>
<evidence type="ECO:0000256" key="2">
    <source>
        <dbReference type="ARBA" id="ARBA00005831"/>
    </source>
</evidence>
<feature type="region of interest" description="Disordered" evidence="9">
    <location>
        <begin position="130"/>
        <end position="160"/>
    </location>
</feature>
<reference evidence="10" key="1">
    <citation type="submission" date="2018-11" db="EMBL/GenBank/DDBJ databases">
        <authorList>
            <consortium name="Pathogen Informatics"/>
        </authorList>
    </citation>
    <scope>NUCLEOTIDE SEQUENCE</scope>
</reference>
<keyword evidence="11" id="KW-1185">Reference proteome</keyword>
<name>A0A3S4ZMY4_9PLAT</name>
<evidence type="ECO:0000256" key="5">
    <source>
        <dbReference type="ARBA" id="ARBA00022927"/>
    </source>
</evidence>
<dbReference type="GO" id="GO:0017119">
    <property type="term" value="C:Golgi transport complex"/>
    <property type="evidence" value="ECO:0007669"/>
    <property type="project" value="InterPro"/>
</dbReference>
<comment type="subcellular location">
    <subcellularLocation>
        <location evidence="1">Golgi apparatus membrane</location>
        <topology evidence="1">Peripheral membrane protein</topology>
    </subcellularLocation>
</comment>
<comment type="caution">
    <text evidence="10">The sequence shown here is derived from an EMBL/GenBank/DDBJ whole genome shotgun (WGS) entry which is preliminary data.</text>
</comment>